<name>A0A2K0TWC1_TRIHA</name>
<dbReference type="SUPFAM" id="SSF75304">
    <property type="entry name" value="Amidase signature (AS) enzymes"/>
    <property type="match status" value="1"/>
</dbReference>
<comment type="similarity">
    <text evidence="2">Belongs to the amidase family.</text>
</comment>
<feature type="binding site" evidence="6">
    <location>
        <position position="188"/>
    </location>
    <ligand>
        <name>substrate</name>
    </ligand>
</feature>
<feature type="domain" description="Amidase" evidence="7">
    <location>
        <begin position="81"/>
        <end position="353"/>
    </location>
</feature>
<dbReference type="EMBL" id="MTYI01000173">
    <property type="protein sequence ID" value="PNP49828.1"/>
    <property type="molecule type" value="Genomic_DNA"/>
</dbReference>
<sequence>MPASKPAKRRTGWKEIAHEAQALRDQSLADVRATVRLPLQLPTNVIDIPENVLSETNIRITSLSPQQLIHLTSNGKLSAQEVVQAFLERAVTAQELTNCLTELLPQRAISRAIELDEQFSRDPVPVGPLHGLPISVKSHIGIAHRPLASGYCALFHSHARPVSDALVVQILTRAGAIVHARTTEPQSMMQLECASNIYGVTTNPFSHIALSSGGSSGGEGALIALRGSVLGIGSDVGGSIRVPAAACGIYGLKPTSFRVPTTGWSSTPPGADPIVTVLGPMGVNLEVLELFMRVVVAAESWKIEPALIPLPWSTVSIHPTREKPLRLGIIWQDEVVQPHPPVQRVLREFADKVVMAESGEPWLPLTEWIIKENPGVKKLSRSELEYWLEEREEFRLEYSQHWNKTGRWNETSGSWENTVDAIICPVAPGVATKHNTAKYWTYTAVWNLLDYPALTFPAGRVDKDIDIRDNRKRFLSDLDKENWQLYNPELFHDMPVGLQIIGRRFGDEKIIAILKFLEKDI</sequence>
<dbReference type="InterPro" id="IPR020556">
    <property type="entry name" value="Amidase_CS"/>
</dbReference>
<dbReference type="InterPro" id="IPR023631">
    <property type="entry name" value="Amidase_dom"/>
</dbReference>
<feature type="active site" description="Acyl-ester intermediate" evidence="5">
    <location>
        <position position="239"/>
    </location>
</feature>
<organism evidence="8 9">
    <name type="scientific">Trichoderma harzianum</name>
    <name type="common">Hypocrea lixii</name>
    <dbReference type="NCBI Taxonomy" id="5544"/>
    <lineage>
        <taxon>Eukaryota</taxon>
        <taxon>Fungi</taxon>
        <taxon>Dikarya</taxon>
        <taxon>Ascomycota</taxon>
        <taxon>Pezizomycotina</taxon>
        <taxon>Sordariomycetes</taxon>
        <taxon>Hypocreomycetidae</taxon>
        <taxon>Hypocreales</taxon>
        <taxon>Hypocreaceae</taxon>
        <taxon>Trichoderma</taxon>
    </lineage>
</organism>
<evidence type="ECO:0000256" key="6">
    <source>
        <dbReference type="PIRSR" id="PIRSR001221-2"/>
    </source>
</evidence>
<dbReference type="PROSITE" id="PS00571">
    <property type="entry name" value="AMIDASES"/>
    <property type="match status" value="1"/>
</dbReference>
<dbReference type="Pfam" id="PF01425">
    <property type="entry name" value="Amidase"/>
    <property type="match status" value="2"/>
</dbReference>
<feature type="active site" description="Charge relay system" evidence="5">
    <location>
        <position position="215"/>
    </location>
</feature>
<evidence type="ECO:0000256" key="5">
    <source>
        <dbReference type="PIRSR" id="PIRSR001221-1"/>
    </source>
</evidence>
<dbReference type="PIRSF" id="PIRSF001221">
    <property type="entry name" value="Amidase_fungi"/>
    <property type="match status" value="1"/>
</dbReference>
<dbReference type="InterPro" id="IPR036928">
    <property type="entry name" value="AS_sf"/>
</dbReference>
<evidence type="ECO:0000313" key="9">
    <source>
        <dbReference type="Proteomes" id="UP000236290"/>
    </source>
</evidence>
<gene>
    <name evidence="8" type="ORF">THARTR1_09358</name>
</gene>
<feature type="binding site" evidence="6">
    <location>
        <position position="215"/>
    </location>
    <ligand>
        <name>substrate</name>
    </ligand>
</feature>
<comment type="catalytic activity">
    <reaction evidence="1">
        <text>a monocarboxylic acid amide + H2O = a monocarboxylate + NH4(+)</text>
        <dbReference type="Rhea" id="RHEA:12020"/>
        <dbReference type="ChEBI" id="CHEBI:15377"/>
        <dbReference type="ChEBI" id="CHEBI:28938"/>
        <dbReference type="ChEBI" id="CHEBI:35757"/>
        <dbReference type="ChEBI" id="CHEBI:83628"/>
        <dbReference type="EC" id="3.5.1.4"/>
    </reaction>
</comment>
<evidence type="ECO:0000313" key="8">
    <source>
        <dbReference type="EMBL" id="PNP49828.1"/>
    </source>
</evidence>
<dbReference type="OrthoDB" id="6428749at2759"/>
<feature type="active site" description="Charge relay system" evidence="5">
    <location>
        <position position="137"/>
    </location>
</feature>
<feature type="domain" description="Amidase" evidence="7">
    <location>
        <begin position="405"/>
        <end position="510"/>
    </location>
</feature>
<keyword evidence="4" id="KW-0378">Hydrolase</keyword>
<evidence type="ECO:0000256" key="1">
    <source>
        <dbReference type="ARBA" id="ARBA00001311"/>
    </source>
</evidence>
<protein>
    <recommendedName>
        <fullName evidence="3">amidase</fullName>
        <ecNumber evidence="3">3.5.1.4</ecNumber>
    </recommendedName>
</protein>
<evidence type="ECO:0000256" key="2">
    <source>
        <dbReference type="ARBA" id="ARBA00009199"/>
    </source>
</evidence>
<feature type="binding site" evidence="6">
    <location>
        <begin position="236"/>
        <end position="239"/>
    </location>
    <ligand>
        <name>substrate</name>
    </ligand>
</feature>
<dbReference type="Proteomes" id="UP000236290">
    <property type="component" value="Unassembled WGS sequence"/>
</dbReference>
<dbReference type="AlphaFoldDB" id="A0A2K0TWC1"/>
<dbReference type="PANTHER" id="PTHR46072:SF4">
    <property type="entry name" value="AMIDASE C550.07-RELATED"/>
    <property type="match status" value="1"/>
</dbReference>
<proteinExistence type="inferred from homology"/>
<dbReference type="Gene3D" id="3.90.1300.10">
    <property type="entry name" value="Amidase signature (AS) domain"/>
    <property type="match status" value="1"/>
</dbReference>
<accession>A0A2K0TWC1</accession>
<evidence type="ECO:0000256" key="3">
    <source>
        <dbReference type="ARBA" id="ARBA00012922"/>
    </source>
</evidence>
<evidence type="ECO:0000259" key="7">
    <source>
        <dbReference type="Pfam" id="PF01425"/>
    </source>
</evidence>
<evidence type="ECO:0000256" key="4">
    <source>
        <dbReference type="ARBA" id="ARBA00022801"/>
    </source>
</evidence>
<comment type="caution">
    <text evidence="8">The sequence shown here is derived from an EMBL/GenBank/DDBJ whole genome shotgun (WGS) entry which is preliminary data.</text>
</comment>
<dbReference type="EC" id="3.5.1.4" evidence="3"/>
<dbReference type="GO" id="GO:0004040">
    <property type="term" value="F:amidase activity"/>
    <property type="evidence" value="ECO:0007669"/>
    <property type="project" value="UniProtKB-EC"/>
</dbReference>
<dbReference type="PANTHER" id="PTHR46072">
    <property type="entry name" value="AMIDASE-RELATED-RELATED"/>
    <property type="match status" value="1"/>
</dbReference>
<reference evidence="8 9" key="1">
    <citation type="submission" date="2017-02" db="EMBL/GenBank/DDBJ databases">
        <title>Genomes of Trichoderma spp. with biocontrol activity.</title>
        <authorList>
            <person name="Gardiner D."/>
            <person name="Kazan K."/>
            <person name="Vos C."/>
            <person name="Harvey P."/>
        </authorList>
    </citation>
    <scope>NUCLEOTIDE SEQUENCE [LARGE SCALE GENOMIC DNA]</scope>
    <source>
        <strain evidence="8 9">Tr1</strain>
    </source>
</reference>